<accession>A0A3B0XPM6</accession>
<dbReference type="InterPro" id="IPR024331">
    <property type="entry name" value="DUF3859"/>
</dbReference>
<evidence type="ECO:0000259" key="1">
    <source>
        <dbReference type="Pfam" id="PF12975"/>
    </source>
</evidence>
<evidence type="ECO:0000313" key="2">
    <source>
        <dbReference type="EMBL" id="VAW63839.1"/>
    </source>
</evidence>
<organism evidence="2">
    <name type="scientific">hydrothermal vent metagenome</name>
    <dbReference type="NCBI Taxonomy" id="652676"/>
    <lineage>
        <taxon>unclassified sequences</taxon>
        <taxon>metagenomes</taxon>
        <taxon>ecological metagenomes</taxon>
    </lineage>
</organism>
<dbReference type="Pfam" id="PF12975">
    <property type="entry name" value="DUF3859"/>
    <property type="match status" value="1"/>
</dbReference>
<dbReference type="Gene3D" id="2.60.40.2390">
    <property type="match status" value="1"/>
</dbReference>
<reference evidence="2" key="1">
    <citation type="submission" date="2018-06" db="EMBL/GenBank/DDBJ databases">
        <authorList>
            <person name="Zhirakovskaya E."/>
        </authorList>
    </citation>
    <scope>NUCLEOTIDE SEQUENCE</scope>
</reference>
<dbReference type="AlphaFoldDB" id="A0A3B0XPM6"/>
<feature type="domain" description="DUF3859" evidence="1">
    <location>
        <begin position="39"/>
        <end position="182"/>
    </location>
</feature>
<name>A0A3B0XPM6_9ZZZZ</name>
<sequence>MKYILSVGLAACAAIALYFIAFQGEVDAPENSASALRSKPSGRILQYGIYERVRGGRIVDSEKTTTGKAVSGVTIQQVEQTERVPAEKDVYFSYQYRLSGIESNSGAKNGVINLKRVLTHPPIILPDGRTKTGSEYMIRGTVKRGEVFAFDGYAFNESYELVEGPWVFQIWYKGTKLVEQTFISYMPGKAAGDQS</sequence>
<dbReference type="EMBL" id="UOFG01000214">
    <property type="protein sequence ID" value="VAW63839.1"/>
    <property type="molecule type" value="Genomic_DNA"/>
</dbReference>
<gene>
    <name evidence="2" type="ORF">MNBD_GAMMA11-1589</name>
</gene>
<protein>
    <recommendedName>
        <fullName evidence="1">DUF3859 domain-containing protein</fullName>
    </recommendedName>
</protein>
<proteinExistence type="predicted"/>